<comment type="caution">
    <text evidence="1">The sequence shown here is derived from an EMBL/GenBank/DDBJ whole genome shotgun (WGS) entry which is preliminary data.</text>
</comment>
<accession>A0A5M8IC38</accession>
<evidence type="ECO:0000313" key="1">
    <source>
        <dbReference type="EMBL" id="KAA6232941.1"/>
    </source>
</evidence>
<evidence type="ECO:0000313" key="2">
    <source>
        <dbReference type="Proteomes" id="UP000327458"/>
    </source>
</evidence>
<dbReference type="AlphaFoldDB" id="A0A5M8IC38"/>
<dbReference type="EMBL" id="VMRG01000001">
    <property type="protein sequence ID" value="KAA6232941.1"/>
    <property type="molecule type" value="Genomic_DNA"/>
</dbReference>
<reference evidence="1 2" key="1">
    <citation type="submission" date="2019-07" db="EMBL/GenBank/DDBJ databases">
        <title>Draft genome Sequence of Chlorobium phaeovibrioides sp. strain PhvTcv-s14, from the Phylum Chlorobi.</title>
        <authorList>
            <person name="Babenko V."/>
            <person name="Boldyreva D."/>
            <person name="Kanygina A."/>
            <person name="Selezneva O."/>
            <person name="Akopiyan T."/>
            <person name="Lunina O."/>
        </authorList>
    </citation>
    <scope>NUCLEOTIDE SEQUENCE [LARGE SCALE GENOMIC DNA]</scope>
    <source>
        <strain evidence="1 2">GrTcv12</strain>
    </source>
</reference>
<proteinExistence type="predicted"/>
<protein>
    <submittedName>
        <fullName evidence="1">Uncharacterized protein</fullName>
    </submittedName>
</protein>
<dbReference type="RefSeq" id="WP_151419560.1">
    <property type="nucleotide sequence ID" value="NZ_VMRG01000001.1"/>
</dbReference>
<organism evidence="1 2">
    <name type="scientific">Chlorobium phaeovibrioides</name>
    <dbReference type="NCBI Taxonomy" id="1094"/>
    <lineage>
        <taxon>Bacteria</taxon>
        <taxon>Pseudomonadati</taxon>
        <taxon>Chlorobiota</taxon>
        <taxon>Chlorobiia</taxon>
        <taxon>Chlorobiales</taxon>
        <taxon>Chlorobiaceae</taxon>
        <taxon>Chlorobium/Pelodictyon group</taxon>
        <taxon>Chlorobium</taxon>
    </lineage>
</organism>
<gene>
    <name evidence="1" type="ORF">FP507_07690</name>
</gene>
<name>A0A5M8IC38_CHLPH</name>
<dbReference type="Proteomes" id="UP000327458">
    <property type="component" value="Unassembled WGS sequence"/>
</dbReference>
<sequence length="121" mass="14242">MQPYFDQLGALDAELAPYEQLKKNLAAARATYRTLVNDFIYELKKRCTILSKDERVDLVLELFVQDLQLGLDSAVREKQQELVEFVENLWDKYALSLTVLTENREIFSSRLHNVLQELRYE</sequence>